<proteinExistence type="predicted"/>
<dbReference type="Pfam" id="PF00515">
    <property type="entry name" value="TPR_1"/>
    <property type="match status" value="1"/>
</dbReference>
<evidence type="ECO:0000313" key="5">
    <source>
        <dbReference type="EMBL" id="MBD2777000.1"/>
    </source>
</evidence>
<feature type="repeat" description="TPR" evidence="3">
    <location>
        <begin position="572"/>
        <end position="605"/>
    </location>
</feature>
<protein>
    <submittedName>
        <fullName evidence="5">Tetratricopeptide repeat protein</fullName>
    </submittedName>
</protein>
<dbReference type="Pfam" id="PF12770">
    <property type="entry name" value="CHAT"/>
    <property type="match status" value="1"/>
</dbReference>
<dbReference type="RefSeq" id="WP_190836073.1">
    <property type="nucleotide sequence ID" value="NZ_CAWPPI010000104.1"/>
</dbReference>
<dbReference type="SMART" id="SM00028">
    <property type="entry name" value="TPR"/>
    <property type="match status" value="11"/>
</dbReference>
<dbReference type="Pfam" id="PF13414">
    <property type="entry name" value="TPR_11"/>
    <property type="match status" value="2"/>
</dbReference>
<dbReference type="EMBL" id="JACXAE010000104">
    <property type="protein sequence ID" value="MBD2777000.1"/>
    <property type="molecule type" value="Genomic_DNA"/>
</dbReference>
<evidence type="ECO:0000256" key="2">
    <source>
        <dbReference type="ARBA" id="ARBA00022803"/>
    </source>
</evidence>
<dbReference type="AlphaFoldDB" id="A0A8J7CGY8"/>
<dbReference type="PANTHER" id="PTHR44943">
    <property type="entry name" value="CELLULOSE SYNTHASE OPERON PROTEIN C"/>
    <property type="match status" value="1"/>
</dbReference>
<dbReference type="PANTHER" id="PTHR44943:SF4">
    <property type="entry name" value="TPR REPEAT-CONTAINING PROTEIN MJ0798"/>
    <property type="match status" value="1"/>
</dbReference>
<accession>A0A8J7CGY8</accession>
<evidence type="ECO:0000256" key="1">
    <source>
        <dbReference type="ARBA" id="ARBA00022737"/>
    </source>
</evidence>
<dbReference type="InterPro" id="IPR051685">
    <property type="entry name" value="Ycf3/AcsC/BcsC/TPR_MFPF"/>
</dbReference>
<dbReference type="InterPro" id="IPR011990">
    <property type="entry name" value="TPR-like_helical_dom_sf"/>
</dbReference>
<feature type="repeat" description="TPR" evidence="3">
    <location>
        <begin position="436"/>
        <end position="469"/>
    </location>
</feature>
<keyword evidence="2 3" id="KW-0802">TPR repeat</keyword>
<keyword evidence="1" id="KW-0677">Repeat</keyword>
<keyword evidence="6" id="KW-1185">Reference proteome</keyword>
<dbReference type="PROSITE" id="PS50005">
    <property type="entry name" value="TPR"/>
    <property type="match status" value="10"/>
</dbReference>
<feature type="repeat" description="TPR" evidence="3">
    <location>
        <begin position="538"/>
        <end position="571"/>
    </location>
</feature>
<name>A0A8J7CGY8_9CYAN</name>
<feature type="repeat" description="TPR" evidence="3">
    <location>
        <begin position="300"/>
        <end position="333"/>
    </location>
</feature>
<feature type="repeat" description="TPR" evidence="3">
    <location>
        <begin position="334"/>
        <end position="367"/>
    </location>
</feature>
<feature type="repeat" description="TPR" evidence="3">
    <location>
        <begin position="606"/>
        <end position="639"/>
    </location>
</feature>
<comment type="caution">
    <text evidence="5">The sequence shown here is derived from an EMBL/GenBank/DDBJ whole genome shotgun (WGS) entry which is preliminary data.</text>
</comment>
<gene>
    <name evidence="5" type="ORF">ICL16_34360</name>
</gene>
<dbReference type="Gene3D" id="1.25.40.10">
    <property type="entry name" value="Tetratricopeptide repeat domain"/>
    <property type="match status" value="4"/>
</dbReference>
<dbReference type="InterPro" id="IPR024983">
    <property type="entry name" value="CHAT_dom"/>
</dbReference>
<feature type="repeat" description="TPR" evidence="3">
    <location>
        <begin position="368"/>
        <end position="401"/>
    </location>
</feature>
<evidence type="ECO:0000313" key="6">
    <source>
        <dbReference type="Proteomes" id="UP000629098"/>
    </source>
</evidence>
<organism evidence="5 6">
    <name type="scientific">Iningainema tapete BLCC-T55</name>
    <dbReference type="NCBI Taxonomy" id="2748662"/>
    <lineage>
        <taxon>Bacteria</taxon>
        <taxon>Bacillati</taxon>
        <taxon>Cyanobacteriota</taxon>
        <taxon>Cyanophyceae</taxon>
        <taxon>Nostocales</taxon>
        <taxon>Scytonemataceae</taxon>
        <taxon>Iningainema tapete</taxon>
    </lineage>
</organism>
<sequence length="1258" mass="143145">MLKWLVHCLKWLFKRFFGRKRKQSYHRVASNQVVQSLPELTNADLEFLFTQLLEGVHQGRGQQWAQKYLERMENRINNQRWIEWLLDFGEKLLLSPAPNNQLATRMVQLGELGIGTIGELAYEIGTGLLTRNLGEPGWEQERLNAVTTTTTKVLELTPPESAQPEIETKSLAPAQAKGIDNLDEPVQQEHQTITAPATSIEYTPSDAHTTLVNQSIELENTTDDVVEYTSDEQTWVVGEASIEQVSDQVNTELLDLHPHVAERIDELLVRLEQSTSLAQQLATELVKPTPNQILSPLEQAQTWFYQGLQQAKTGNLLGAIVSYNKAIEINPEQYEYWFNRGLTLFYLGNLPEAIASYDRAINIKPDFYKAWYNRGAALLESKQFEDAIYCFDQAIEIKFNYHEAWSIRGWALLNAGSPLAAISSYEQALLIQPEDQENWYQRGIVLASIGEIDDAIASYDRAIEILPDFDLAWYNRGVELCNLGRFEDGIASLNQALEINPSNYEIWYTTGSTLEKLGRNEEAIQCYTQAIEIKPDYHEVWIDIGVLQANLGLWEEAIVSWNSALLINPELYLGWFNSAVALENLGRREEAIACYDKAVEINPEFHLAWYNRGVALFYLERFEEAIASYDQALSLKLDYWEAWIARGNAAEKAIAYDTNLTYLTNNTATNPALDERGYYGKQISYEEGLKYVSQDTQPEGWGRLHLAIGNIYYDSGKRHPTPYHYWHQAIAEYHQALTTLTSKDFPILHLEVLQNLIKVYLGLGQTNKAITSQTSATNLLNSLLNEVNHSEESKKQLALKFAGFGQLAVDIAVQTGEIAHSLEIAEQSKNACLTWLLFNWEEIYIPSYTSIQKLLTPTTAIVYWHISPYALRTFILKHNSPEPIPIFTPVLNVATIEETPLPEAVERLVVFEDWLEEWNQQYQEYSNLSEDKQNKSSHSWQIHMEQRLLNLKNILNIPVIIQELEDITELIVIPHRDLHRLPLHALFHLSTAHSNHSFKITYLPSATIGLSLKSHKKLQIDTSALLTVENPHSTAYPTLKFAKLESVAISQMFKNTKRIQGTQATKKQIENALCSTYNIFHFTGHVINYLNYPQQSKLALAGEDKLTLAEICAQQITNYDLVTLSACTNAISYSGAIATEYVSLVHGFLLHGTPTVLSTLWYVESVASALVVIKFYQHLKQSQSPASALHEATNWLREVTASELKQWYEDLLNQLPYEGSRIKAHLATELYRSSKMPPEQKPYNHPYYWAAFTIVGKG</sequence>
<dbReference type="InterPro" id="IPR019734">
    <property type="entry name" value="TPR_rpt"/>
</dbReference>
<dbReference type="Pfam" id="PF13432">
    <property type="entry name" value="TPR_16"/>
    <property type="match status" value="2"/>
</dbReference>
<feature type="domain" description="CHAT" evidence="4">
    <location>
        <begin position="950"/>
        <end position="1257"/>
    </location>
</feature>
<reference evidence="5" key="1">
    <citation type="submission" date="2020-09" db="EMBL/GenBank/DDBJ databases">
        <title>Iningainema tapete sp. nov. (Scytonemataceae, Cyanobacteria) from greenhouses in central Florida (USA) produces two types of nodularin with biosynthetic potential for microcystin-LR and anabaenopeptins.</title>
        <authorList>
            <person name="Berthold D.E."/>
            <person name="Lefler F.W."/>
            <person name="Huang I.-S."/>
            <person name="Abdulla H."/>
            <person name="Zimba P.V."/>
            <person name="Laughinghouse H.D. IV."/>
        </authorList>
    </citation>
    <scope>NUCLEOTIDE SEQUENCE</scope>
    <source>
        <strain evidence="5">BLCCT55</strain>
    </source>
</reference>
<feature type="repeat" description="TPR" evidence="3">
    <location>
        <begin position="470"/>
        <end position="503"/>
    </location>
</feature>
<dbReference type="Proteomes" id="UP000629098">
    <property type="component" value="Unassembled WGS sequence"/>
</dbReference>
<dbReference type="SUPFAM" id="SSF48452">
    <property type="entry name" value="TPR-like"/>
    <property type="match status" value="2"/>
</dbReference>
<evidence type="ECO:0000259" key="4">
    <source>
        <dbReference type="Pfam" id="PF12770"/>
    </source>
</evidence>
<evidence type="ECO:0000256" key="3">
    <source>
        <dbReference type="PROSITE-ProRule" id="PRU00339"/>
    </source>
</evidence>
<feature type="repeat" description="TPR" evidence="3">
    <location>
        <begin position="504"/>
        <end position="537"/>
    </location>
</feature>
<dbReference type="PROSITE" id="PS50293">
    <property type="entry name" value="TPR_REGION"/>
    <property type="match status" value="3"/>
</dbReference>
<feature type="repeat" description="TPR" evidence="3">
    <location>
        <begin position="402"/>
        <end position="435"/>
    </location>
</feature>